<dbReference type="Proteomes" id="UP000181899">
    <property type="component" value="Unassembled WGS sequence"/>
</dbReference>
<dbReference type="InterPro" id="IPR036420">
    <property type="entry name" value="BRCT_dom_sf"/>
</dbReference>
<dbReference type="OrthoDB" id="1954371at2"/>
<dbReference type="EMBL" id="FOVK01000003">
    <property type="protein sequence ID" value="SFN61252.1"/>
    <property type="molecule type" value="Genomic_DNA"/>
</dbReference>
<evidence type="ECO:0008006" key="3">
    <source>
        <dbReference type="Google" id="ProtNLM"/>
    </source>
</evidence>
<gene>
    <name evidence="1" type="ORF">SAMN04488695_1032</name>
</gene>
<keyword evidence="2" id="KW-1185">Reference proteome</keyword>
<dbReference type="AlphaFoldDB" id="A0A1I5AFS8"/>
<dbReference type="RefSeq" id="WP_074911559.1">
    <property type="nucleotide sequence ID" value="NZ_FOVK01000003.1"/>
</dbReference>
<sequence length="515" mass="60097">MSYRRRVTETIVICNDDEKIKKVVHGVKEYLRDIFNNVKIESLDGFELDLRCDELILKLGLPDDSFQGEELEFDLKSKDPDKIIHIIQDLEFYRDLNIEMSYSGDFFYGHPYGVDRMASLLEGSYNHKVKYLANEYLDSEHHIYQYDESEGNIISGVIAPVETPLPFQKKLWNVDVCNVYFCFSSTVNEKEVKEILSLESELRNTFGLELERKQHSKLIEFEIHDLGMFYRLTYEELMVLKEYLQKIVTTAPEKVKAVNLNLIFEMSGEKDSFREIMITHEGEGVVLGYYGPESKKVRPYHSKISQLYQTFENIFGKREDRLVDYLTPNIKNDEVLVDENNKPYCSNRIGMVDFKDIIFVLTDCNYRKEVAQFILKKQGIIKDTINKKSQVLIFNSIETVKYKKALELKESGWNIQLITEADFMEEYGIEPIINQYSGKTEKQAVIEGLVNLYEIQGGENLGIPKVHFEYYMGHLHSEILSYLQEQKLILLSKGIIEILDPEALRSRMINHQGED</sequence>
<protein>
    <recommendedName>
        <fullName evidence="3">BRCT domain-containing protein</fullName>
    </recommendedName>
</protein>
<name>A0A1I5AFS8_9CLOT</name>
<proteinExistence type="predicted"/>
<accession>A0A1I5AFS8</accession>
<reference evidence="1 2" key="1">
    <citation type="submission" date="2016-10" db="EMBL/GenBank/DDBJ databases">
        <authorList>
            <person name="de Groot N.N."/>
        </authorList>
    </citation>
    <scope>NUCLEOTIDE SEQUENCE [LARGE SCALE GENOMIC DNA]</scope>
    <source>
        <strain evidence="1 2">ML2</strain>
    </source>
</reference>
<dbReference type="Gene3D" id="3.40.50.10190">
    <property type="entry name" value="BRCT domain"/>
    <property type="match status" value="1"/>
</dbReference>
<evidence type="ECO:0000313" key="2">
    <source>
        <dbReference type="Proteomes" id="UP000181899"/>
    </source>
</evidence>
<organism evidence="1 2">
    <name type="scientific">Proteiniclasticum ruminis</name>
    <dbReference type="NCBI Taxonomy" id="398199"/>
    <lineage>
        <taxon>Bacteria</taxon>
        <taxon>Bacillati</taxon>
        <taxon>Bacillota</taxon>
        <taxon>Clostridia</taxon>
        <taxon>Eubacteriales</taxon>
        <taxon>Clostridiaceae</taxon>
        <taxon>Proteiniclasticum</taxon>
    </lineage>
</organism>
<evidence type="ECO:0000313" key="1">
    <source>
        <dbReference type="EMBL" id="SFN61252.1"/>
    </source>
</evidence>